<dbReference type="EMBL" id="JAACJJ010000030">
    <property type="protein sequence ID" value="KAF5318485.1"/>
    <property type="molecule type" value="Genomic_DNA"/>
</dbReference>
<protein>
    <submittedName>
        <fullName evidence="1">Uncharacterized protein</fullName>
    </submittedName>
</protein>
<organism evidence="1 2">
    <name type="scientific">Psilocybe cf. subviscida</name>
    <dbReference type="NCBI Taxonomy" id="2480587"/>
    <lineage>
        <taxon>Eukaryota</taxon>
        <taxon>Fungi</taxon>
        <taxon>Dikarya</taxon>
        <taxon>Basidiomycota</taxon>
        <taxon>Agaricomycotina</taxon>
        <taxon>Agaricomycetes</taxon>
        <taxon>Agaricomycetidae</taxon>
        <taxon>Agaricales</taxon>
        <taxon>Agaricineae</taxon>
        <taxon>Strophariaceae</taxon>
        <taxon>Psilocybe</taxon>
    </lineage>
</organism>
<comment type="caution">
    <text evidence="1">The sequence shown here is derived from an EMBL/GenBank/DDBJ whole genome shotgun (WGS) entry which is preliminary data.</text>
</comment>
<keyword evidence="2" id="KW-1185">Reference proteome</keyword>
<dbReference type="AlphaFoldDB" id="A0A8H5B833"/>
<dbReference type="Proteomes" id="UP000567179">
    <property type="component" value="Unassembled WGS sequence"/>
</dbReference>
<evidence type="ECO:0000313" key="2">
    <source>
        <dbReference type="Proteomes" id="UP000567179"/>
    </source>
</evidence>
<accession>A0A8H5B833</accession>
<evidence type="ECO:0000313" key="1">
    <source>
        <dbReference type="EMBL" id="KAF5318485.1"/>
    </source>
</evidence>
<sequence length="179" mass="19765">MILPALLPSLPSSNSILCDLSSALRQPAAVFALSGSDPYDIYTPNIAAFLQPEVLVPFTDQEDEFIFCLNNLDGPPPILALECFALLSVARLVSTSASFLLLGLTQLVQHLKCHVPTFTSGELKTRIHERNQPLAPRCPCHRRQRVCRYFRCVRAELIRSRSNGSLTLASTADMFRHGG</sequence>
<reference evidence="1 2" key="1">
    <citation type="journal article" date="2020" name="ISME J.">
        <title>Uncovering the hidden diversity of litter-decomposition mechanisms in mushroom-forming fungi.</title>
        <authorList>
            <person name="Floudas D."/>
            <person name="Bentzer J."/>
            <person name="Ahren D."/>
            <person name="Johansson T."/>
            <person name="Persson P."/>
            <person name="Tunlid A."/>
        </authorList>
    </citation>
    <scope>NUCLEOTIDE SEQUENCE [LARGE SCALE GENOMIC DNA]</scope>
    <source>
        <strain evidence="1 2">CBS 101986</strain>
    </source>
</reference>
<name>A0A8H5B833_9AGAR</name>
<gene>
    <name evidence="1" type="ORF">D9619_010622</name>
</gene>
<proteinExistence type="predicted"/>